<dbReference type="RefSeq" id="WP_027263573.1">
    <property type="nucleotide sequence ID" value="NZ_FPAW01000008.1"/>
</dbReference>
<evidence type="ECO:0000313" key="3">
    <source>
        <dbReference type="Proteomes" id="UP000182466"/>
    </source>
</evidence>
<accession>A0A1I7B3I0</accession>
<feature type="transmembrane region" description="Helical" evidence="1">
    <location>
        <begin position="61"/>
        <end position="86"/>
    </location>
</feature>
<protein>
    <submittedName>
        <fullName evidence="2">Uncharacterized protein</fullName>
    </submittedName>
</protein>
<evidence type="ECO:0000313" key="2">
    <source>
        <dbReference type="EMBL" id="SFT81691.1"/>
    </source>
</evidence>
<feature type="transmembrane region" description="Helical" evidence="1">
    <location>
        <begin position="31"/>
        <end position="49"/>
    </location>
</feature>
<keyword evidence="1" id="KW-0472">Membrane</keyword>
<sequence length="115" mass="13166">MANKKPDNPDRFPPLGRALLWVDGPGNVDKIVYALAGVCVVLFLADFTYKKHPYFTAEEIPGFYGIYGFVMFSALILVAKTLRFFIKRPENYYGDKAIDREEYPVDELDEVDYDA</sequence>
<name>A0A1I7B3I0_9RHOB</name>
<evidence type="ECO:0000256" key="1">
    <source>
        <dbReference type="SAM" id="Phobius"/>
    </source>
</evidence>
<gene>
    <name evidence="2" type="ORF">SAMN05216236_108116</name>
</gene>
<proteinExistence type="predicted"/>
<organism evidence="2 3">
    <name type="scientific">Sedimentitalea nanhaiensis</name>
    <dbReference type="NCBI Taxonomy" id="999627"/>
    <lineage>
        <taxon>Bacteria</taxon>
        <taxon>Pseudomonadati</taxon>
        <taxon>Pseudomonadota</taxon>
        <taxon>Alphaproteobacteria</taxon>
        <taxon>Rhodobacterales</taxon>
        <taxon>Paracoccaceae</taxon>
        <taxon>Sedimentitalea</taxon>
    </lineage>
</organism>
<keyword evidence="1" id="KW-1133">Transmembrane helix</keyword>
<dbReference type="Proteomes" id="UP000182466">
    <property type="component" value="Unassembled WGS sequence"/>
</dbReference>
<dbReference type="EMBL" id="FPAW01000008">
    <property type="protein sequence ID" value="SFT81691.1"/>
    <property type="molecule type" value="Genomic_DNA"/>
</dbReference>
<dbReference type="AlphaFoldDB" id="A0A1I7B3I0"/>
<dbReference type="eggNOG" id="ENOG5033DGH">
    <property type="taxonomic scope" value="Bacteria"/>
</dbReference>
<keyword evidence="1" id="KW-0812">Transmembrane</keyword>
<reference evidence="2 3" key="1">
    <citation type="submission" date="2016-10" db="EMBL/GenBank/DDBJ databases">
        <authorList>
            <person name="de Groot N.N."/>
        </authorList>
    </citation>
    <scope>NUCLEOTIDE SEQUENCE [LARGE SCALE GENOMIC DNA]</scope>
    <source>
        <strain evidence="2 3">CGMCC 1.10959</strain>
    </source>
</reference>
<dbReference type="OrthoDB" id="282116at2"/>
<dbReference type="STRING" id="999627.SAMN05216236_108116"/>
<keyword evidence="3" id="KW-1185">Reference proteome</keyword>